<dbReference type="InterPro" id="IPR042187">
    <property type="entry name" value="Flagellin_C_sub2"/>
</dbReference>
<evidence type="ECO:0000256" key="1">
    <source>
        <dbReference type="ARBA" id="ARBA00002270"/>
    </source>
</evidence>
<proteinExistence type="inferred from homology"/>
<evidence type="ECO:0000313" key="8">
    <source>
        <dbReference type="EMBL" id="SES78464.1"/>
    </source>
</evidence>
<protein>
    <recommendedName>
        <fullName evidence="5">Flagellin</fullName>
    </recommendedName>
</protein>
<dbReference type="Gene3D" id="1.20.1330.10">
    <property type="entry name" value="f41 fragment of flagellin, N-terminal domain"/>
    <property type="match status" value="2"/>
</dbReference>
<dbReference type="Gene3D" id="6.10.10.10">
    <property type="entry name" value="Flagellar export chaperone, C-terminal domain"/>
    <property type="match status" value="1"/>
</dbReference>
<dbReference type="GO" id="GO:0005576">
    <property type="term" value="C:extracellular region"/>
    <property type="evidence" value="ECO:0007669"/>
    <property type="project" value="UniProtKB-SubCell"/>
</dbReference>
<dbReference type="EMBL" id="FOHV01000003">
    <property type="protein sequence ID" value="SES78464.1"/>
    <property type="molecule type" value="Genomic_DNA"/>
</dbReference>
<dbReference type="SUPFAM" id="SSF64518">
    <property type="entry name" value="Phase 1 flagellin"/>
    <property type="match status" value="1"/>
</dbReference>
<accession>A0A1H9ZA80</accession>
<keyword evidence="8" id="KW-0969">Cilium</keyword>
<dbReference type="Gene3D" id="2.170.280.10">
    <property type="entry name" value="f41 fragment of flagellin, middle domain"/>
    <property type="match status" value="1"/>
</dbReference>
<dbReference type="Pfam" id="PF00700">
    <property type="entry name" value="Flagellin_C"/>
    <property type="match status" value="1"/>
</dbReference>
<keyword evidence="9" id="KW-1185">Reference proteome</keyword>
<keyword evidence="8" id="KW-0282">Flagellum</keyword>
<dbReference type="AlphaFoldDB" id="A0A1H9ZA80"/>
<evidence type="ECO:0000259" key="7">
    <source>
        <dbReference type="Pfam" id="PF00700"/>
    </source>
</evidence>
<dbReference type="Gene3D" id="6.10.280.190">
    <property type="match status" value="1"/>
</dbReference>
<evidence type="ECO:0000256" key="3">
    <source>
        <dbReference type="ARBA" id="ARBA00022525"/>
    </source>
</evidence>
<dbReference type="STRING" id="1123402.SAMN02583745_00494"/>
<dbReference type="InterPro" id="IPR001029">
    <property type="entry name" value="Flagellin_N"/>
</dbReference>
<comment type="function">
    <text evidence="1 5">Flagellin is the subunit protein which polymerizes to form the filaments of bacterial flagella.</text>
</comment>
<organism evidence="8 9">
    <name type="scientific">Thorsellia anophelis DSM 18579</name>
    <dbReference type="NCBI Taxonomy" id="1123402"/>
    <lineage>
        <taxon>Bacteria</taxon>
        <taxon>Pseudomonadati</taxon>
        <taxon>Pseudomonadota</taxon>
        <taxon>Gammaproteobacteria</taxon>
        <taxon>Enterobacterales</taxon>
        <taxon>Thorselliaceae</taxon>
        <taxon>Thorsellia</taxon>
    </lineage>
</organism>
<dbReference type="PANTHER" id="PTHR42792:SF2">
    <property type="entry name" value="FLAGELLIN"/>
    <property type="match status" value="1"/>
</dbReference>
<sequence length="554" mass="60741">MPVINTNIFSIASQMNLMQSNSSLSTAIERLSSGLRINSAKDDAAGQSISNRFTTGIKGYSQAKRNAADGISILQTSEGAVSEINHNVQHIRTLTVQAENGSNSLTDRNSIQAEIRQRLDEIDRISAQTQFNGRSLLAKNEQLPIQTGMNDNQTVTINTQEMNTDTLGIRYLNVNTIENAEVISNDDAQYLTQISQFPSSALKVDLSSANDALTNFALESGLNLSTFLLDDQIYSNGKGNYFMRIDILKPNNDEATLKSLRIPTDTTPTTVLFAPIDPTSFDGVDSFKVKSININSINPGNAVDRRQYFGPNGPDFALDPNTIKQGETLRAFLFDQYNLSSPFPGDVNASQEQLTVVDSNDPIGDFPIGAIDKRVDNLPLYTDGNRLYALFKGGSAAGDIDLLTGQEVLIDITYYVDGDDFNTINSSSPPGTLHVLEANYYINEIQLTDIYTFAQDTANIGIMDYKPIAMLDNALLSIDTYRGELGAVMNRIESNINSIDITRVSLEAARSRIMDADYAVEVANQTKYQIMQQAGNSVLTQANQIPDLVLQLLK</sequence>
<dbReference type="PANTHER" id="PTHR42792">
    <property type="entry name" value="FLAGELLIN"/>
    <property type="match status" value="1"/>
</dbReference>
<feature type="domain" description="Flagellin N-terminal" evidence="6">
    <location>
        <begin position="4"/>
        <end position="140"/>
    </location>
</feature>
<dbReference type="RefSeq" id="WP_093317550.1">
    <property type="nucleotide sequence ID" value="NZ_FOHV01000003.1"/>
</dbReference>
<dbReference type="InterPro" id="IPR001492">
    <property type="entry name" value="Flagellin"/>
</dbReference>
<dbReference type="GO" id="GO:0005198">
    <property type="term" value="F:structural molecule activity"/>
    <property type="evidence" value="ECO:0007669"/>
    <property type="project" value="UniProtKB-UniRule"/>
</dbReference>
<evidence type="ECO:0000256" key="5">
    <source>
        <dbReference type="RuleBase" id="RU362073"/>
    </source>
</evidence>
<feature type="domain" description="Flagellin C-terminal" evidence="7">
    <location>
        <begin position="468"/>
        <end position="553"/>
    </location>
</feature>
<dbReference type="GO" id="GO:0009288">
    <property type="term" value="C:bacterial-type flagellum"/>
    <property type="evidence" value="ECO:0007669"/>
    <property type="project" value="UniProtKB-SubCell"/>
</dbReference>
<keyword evidence="8" id="KW-0966">Cell projection</keyword>
<dbReference type="Pfam" id="PF00669">
    <property type="entry name" value="Flagellin_N"/>
    <property type="match status" value="1"/>
</dbReference>
<gene>
    <name evidence="8" type="ORF">SAMN02583745_00494</name>
</gene>
<evidence type="ECO:0000259" key="6">
    <source>
        <dbReference type="Pfam" id="PF00669"/>
    </source>
</evidence>
<dbReference type="InterPro" id="IPR046358">
    <property type="entry name" value="Flagellin_C"/>
</dbReference>
<name>A0A1H9ZA80_9GAMM</name>
<evidence type="ECO:0000313" key="9">
    <source>
        <dbReference type="Proteomes" id="UP000242642"/>
    </source>
</evidence>
<comment type="subcellular location">
    <subcellularLocation>
        <location evidence="5">Secreted</location>
    </subcellularLocation>
    <subcellularLocation>
        <location evidence="5">Bacterial flagellum</location>
    </subcellularLocation>
</comment>
<dbReference type="PRINTS" id="PR00207">
    <property type="entry name" value="FLAGELLIN"/>
</dbReference>
<keyword evidence="4 5" id="KW-0975">Bacterial flagellum</keyword>
<dbReference type="Proteomes" id="UP000242642">
    <property type="component" value="Unassembled WGS sequence"/>
</dbReference>
<evidence type="ECO:0000256" key="4">
    <source>
        <dbReference type="ARBA" id="ARBA00023143"/>
    </source>
</evidence>
<dbReference type="OrthoDB" id="9796789at2"/>
<evidence type="ECO:0000256" key="2">
    <source>
        <dbReference type="ARBA" id="ARBA00005709"/>
    </source>
</evidence>
<comment type="similarity">
    <text evidence="2 5">Belongs to the bacterial flagellin family.</text>
</comment>
<reference evidence="9" key="1">
    <citation type="submission" date="2016-10" db="EMBL/GenBank/DDBJ databases">
        <authorList>
            <person name="Varghese N."/>
            <person name="Submissions S."/>
        </authorList>
    </citation>
    <scope>NUCLEOTIDE SEQUENCE [LARGE SCALE GENOMIC DNA]</scope>
    <source>
        <strain evidence="9">DSM 18579</strain>
    </source>
</reference>
<keyword evidence="3 5" id="KW-0964">Secreted</keyword>